<name>A0ABX2T9N8_9PROT</name>
<evidence type="ECO:0000256" key="1">
    <source>
        <dbReference type="ARBA" id="ARBA00004429"/>
    </source>
</evidence>
<feature type="transmembrane region" description="Helical" evidence="9">
    <location>
        <begin position="569"/>
        <end position="585"/>
    </location>
</feature>
<dbReference type="PANTHER" id="PTHR33362:SF5">
    <property type="entry name" value="C4-DICARBOXYLATE TRAP TRANSPORTER LARGE PERMEASE PROTEIN DCTM"/>
    <property type="match status" value="1"/>
</dbReference>
<dbReference type="Pfam" id="PF04290">
    <property type="entry name" value="DctQ"/>
    <property type="match status" value="1"/>
</dbReference>
<gene>
    <name evidence="12" type="ORF">HND93_15130</name>
</gene>
<dbReference type="Pfam" id="PF06808">
    <property type="entry name" value="DctM"/>
    <property type="match status" value="1"/>
</dbReference>
<evidence type="ECO:0000313" key="13">
    <source>
        <dbReference type="Proteomes" id="UP000584642"/>
    </source>
</evidence>
<keyword evidence="5 9" id="KW-0812">Transmembrane</keyword>
<dbReference type="RefSeq" id="WP_180282818.1">
    <property type="nucleotide sequence ID" value="NZ_JABFDB010000010.1"/>
</dbReference>
<evidence type="ECO:0000256" key="5">
    <source>
        <dbReference type="ARBA" id="ARBA00022692"/>
    </source>
</evidence>
<feature type="transmembrane region" description="Helical" evidence="9">
    <location>
        <begin position="530"/>
        <end position="549"/>
    </location>
</feature>
<feature type="transmembrane region" description="Helical" evidence="9">
    <location>
        <begin position="259"/>
        <end position="292"/>
    </location>
</feature>
<feature type="transmembrane region" description="Helical" evidence="9">
    <location>
        <begin position="616"/>
        <end position="640"/>
    </location>
</feature>
<keyword evidence="3" id="KW-1003">Cell membrane</keyword>
<evidence type="ECO:0000256" key="4">
    <source>
        <dbReference type="ARBA" id="ARBA00022519"/>
    </source>
</evidence>
<feature type="transmembrane region" description="Helical" evidence="9">
    <location>
        <begin position="351"/>
        <end position="381"/>
    </location>
</feature>
<reference evidence="12 13" key="1">
    <citation type="submission" date="2020-05" db="EMBL/GenBank/DDBJ databases">
        <title>Azospirillum oleiclasticum sp. nov, a nitrogen-fixing and heavy crude oil-emulsifying bacterium isolated from the crude oil of Yumen Oilfield.</title>
        <authorList>
            <person name="Wu D."/>
            <person name="Cai M."/>
            <person name="Zhang X."/>
        </authorList>
    </citation>
    <scope>NUCLEOTIDE SEQUENCE [LARGE SCALE GENOMIC DNA]</scope>
    <source>
        <strain evidence="12 13">ROY-1-1-2</strain>
    </source>
</reference>
<protein>
    <submittedName>
        <fullName evidence="12">TRAP transporter large permease subunit</fullName>
    </submittedName>
</protein>
<dbReference type="InterPro" id="IPR004681">
    <property type="entry name" value="TRAP_DctM"/>
</dbReference>
<feature type="transmembrane region" description="Helical" evidence="9">
    <location>
        <begin position="108"/>
        <end position="128"/>
    </location>
</feature>
<dbReference type="EMBL" id="JABFDB010000010">
    <property type="protein sequence ID" value="NYZ21047.1"/>
    <property type="molecule type" value="Genomic_DNA"/>
</dbReference>
<evidence type="ECO:0000256" key="6">
    <source>
        <dbReference type="ARBA" id="ARBA00022989"/>
    </source>
</evidence>
<dbReference type="InterPro" id="IPR010656">
    <property type="entry name" value="DctM"/>
</dbReference>
<comment type="subcellular location">
    <subcellularLocation>
        <location evidence="1 8">Cell inner membrane</location>
        <topology evidence="1 8">Multi-pass membrane protein</topology>
    </subcellularLocation>
</comment>
<dbReference type="InterPro" id="IPR055348">
    <property type="entry name" value="DctQ"/>
</dbReference>
<feature type="transmembrane region" description="Helical" evidence="9">
    <location>
        <begin position="26"/>
        <end position="55"/>
    </location>
</feature>
<feature type="transmembrane region" description="Helical" evidence="9">
    <location>
        <begin position="312"/>
        <end position="331"/>
    </location>
</feature>
<feature type="transmembrane region" description="Helical" evidence="9">
    <location>
        <begin position="470"/>
        <end position="494"/>
    </location>
</feature>
<feature type="transmembrane region" description="Helical" evidence="9">
    <location>
        <begin position="179"/>
        <end position="198"/>
    </location>
</feature>
<dbReference type="Proteomes" id="UP000584642">
    <property type="component" value="Unassembled WGS sequence"/>
</dbReference>
<evidence type="ECO:0000256" key="9">
    <source>
        <dbReference type="SAM" id="Phobius"/>
    </source>
</evidence>
<evidence type="ECO:0000259" key="10">
    <source>
        <dbReference type="Pfam" id="PF04290"/>
    </source>
</evidence>
<comment type="caution">
    <text evidence="12">The sequence shown here is derived from an EMBL/GenBank/DDBJ whole genome shotgun (WGS) entry which is preliminary data.</text>
</comment>
<evidence type="ECO:0000256" key="3">
    <source>
        <dbReference type="ARBA" id="ARBA00022475"/>
    </source>
</evidence>
<keyword evidence="2 8" id="KW-0813">Transport</keyword>
<dbReference type="NCBIfam" id="TIGR00786">
    <property type="entry name" value="dctM"/>
    <property type="match status" value="1"/>
</dbReference>
<feature type="transmembrane region" description="Helical" evidence="9">
    <location>
        <begin position="652"/>
        <end position="673"/>
    </location>
</feature>
<accession>A0ABX2T9N8</accession>
<comment type="function">
    <text evidence="8">Part of the tripartite ATP-independent periplasmic (TRAP) transport system.</text>
</comment>
<evidence type="ECO:0000256" key="7">
    <source>
        <dbReference type="ARBA" id="ARBA00023136"/>
    </source>
</evidence>
<proteinExistence type="predicted"/>
<feature type="transmembrane region" description="Helical" evidence="9">
    <location>
        <begin position="500"/>
        <end position="518"/>
    </location>
</feature>
<keyword evidence="6 9" id="KW-1133">Transmembrane helix</keyword>
<feature type="transmembrane region" description="Helical" evidence="9">
    <location>
        <begin position="428"/>
        <end position="450"/>
    </location>
</feature>
<sequence length="685" mass="72369">MEAVIQPTQSAAADARRFAFVSIIDGLTMALGGLAGVALLAITGIVCFEIVSRYVFNEPTYWVTEISTYLLVGMTFLGLAVAQKDGSHIRVELLSNALPERLRQGMDVVAQWIGLVFVLFAAWQMAVFNVREFVFDTRDWGLLATPQWIPQTPVTIGLIAFALAILADLQRDRPAVGRAGRWLLPALCAALLAVLLLLGTRMAPIRGTPFDWGTVAIAAWVMTAALVTSGPAVALAFAGVLAGIGAAFWLAHGQPLAQVGILLAVTVVFLLLIGVRIALALGLTGLFGLLFLLPLPQLSLLAERSWSGVNTFTLTAVPMFVLMGALLWRSGVTTDMFDSLVRWFGRTPGGLAHASVGAATVFAAVSGSSLATAATLGSVACPEMIRRGYSTRLTYGVAAAGATLGVLIPPSIPLIIYGTAVGAPVNLLFIAGIIPGLLLAACFMGGVLGWSTLVPGAAPRGDSYSWAAKLAAFAGMLPFLSVITVVLGSLYAGIATPSEAAGVGAAFAFVLCVLRRKVGVAMLVETAIDTVKVTSFLLIIVVGAAILSWVFDYLRLPRTLVDLVKSAELAPWLVMTVITLLYIVLGMFIDSISMMLMTLPVTFPIVKALGFDPIWFGIYLVLMIEIGLITPPVGIVLFVLRGMSRGVALKEIVLGVLPFVGIMLAFVALIYLVPSIVTWLPGQMQ</sequence>
<dbReference type="PANTHER" id="PTHR33362">
    <property type="entry name" value="SIALIC ACID TRAP TRANSPORTER PERMEASE PROTEIN SIAT-RELATED"/>
    <property type="match status" value="1"/>
</dbReference>
<feature type="domain" description="TRAP C4-dicarboxylate transport system permease DctM subunit" evidence="11">
    <location>
        <begin position="265"/>
        <end position="675"/>
    </location>
</feature>
<keyword evidence="13" id="KW-1185">Reference proteome</keyword>
<evidence type="ECO:0000259" key="11">
    <source>
        <dbReference type="Pfam" id="PF06808"/>
    </source>
</evidence>
<keyword evidence="7 9" id="KW-0472">Membrane</keyword>
<evidence type="ECO:0000313" key="12">
    <source>
        <dbReference type="EMBL" id="NYZ21047.1"/>
    </source>
</evidence>
<feature type="transmembrane region" description="Helical" evidence="9">
    <location>
        <begin position="393"/>
        <end position="416"/>
    </location>
</feature>
<evidence type="ECO:0000256" key="8">
    <source>
        <dbReference type="RuleBase" id="RU369079"/>
    </source>
</evidence>
<evidence type="ECO:0000256" key="2">
    <source>
        <dbReference type="ARBA" id="ARBA00022448"/>
    </source>
</evidence>
<organism evidence="12 13">
    <name type="scientific">Azospirillum oleiclasticum</name>
    <dbReference type="NCBI Taxonomy" id="2735135"/>
    <lineage>
        <taxon>Bacteria</taxon>
        <taxon>Pseudomonadati</taxon>
        <taxon>Pseudomonadota</taxon>
        <taxon>Alphaproteobacteria</taxon>
        <taxon>Rhodospirillales</taxon>
        <taxon>Azospirillaceae</taxon>
        <taxon>Azospirillum</taxon>
    </lineage>
</organism>
<feature type="domain" description="Tripartite ATP-independent periplasmic transporters DctQ component" evidence="10">
    <location>
        <begin position="42"/>
        <end position="171"/>
    </location>
</feature>
<feature type="transmembrane region" description="Helical" evidence="9">
    <location>
        <begin position="61"/>
        <end position="82"/>
    </location>
</feature>
<keyword evidence="4 8" id="KW-0997">Cell inner membrane</keyword>
<feature type="transmembrane region" description="Helical" evidence="9">
    <location>
        <begin position="592"/>
        <end position="610"/>
    </location>
</feature>
<feature type="transmembrane region" description="Helical" evidence="9">
    <location>
        <begin position="148"/>
        <end position="167"/>
    </location>
</feature>